<evidence type="ECO:0000256" key="1">
    <source>
        <dbReference type="ARBA" id="ARBA00004651"/>
    </source>
</evidence>
<dbReference type="PRINTS" id="PR00953">
    <property type="entry name" value="TYPE3IMRPROT"/>
</dbReference>
<dbReference type="Proteomes" id="UP000075538">
    <property type="component" value="Unassembled WGS sequence"/>
</dbReference>
<evidence type="ECO:0000256" key="6">
    <source>
        <dbReference type="ARBA" id="ARBA00023136"/>
    </source>
</evidence>
<feature type="transmembrane region" description="Helical" evidence="7">
    <location>
        <begin position="12"/>
        <end position="31"/>
    </location>
</feature>
<reference evidence="8 9" key="1">
    <citation type="submission" date="2015-06" db="EMBL/GenBank/DDBJ databases">
        <title>Improved classification and identification of acetic acid bacteria using matrix-assisted laser desorption/ionization time-of-flight mass spectrometry; Gluconobacter nephelii and Gluconobacter uchimurae are later heterotypic synonyms of Gluconobacter japonicus and Gluconobacter oxydans, respectively.</title>
        <authorList>
            <person name="Li L."/>
            <person name="Cleenwerck I."/>
            <person name="De Vuyst L."/>
            <person name="Vandamme P."/>
        </authorList>
    </citation>
    <scope>NUCLEOTIDE SEQUENCE [LARGE SCALE GENOMIC DNA]</scope>
    <source>
        <strain evidence="8 9">LMG 1604</strain>
    </source>
</reference>
<organism evidence="8 9">
    <name type="scientific">Acetobacter malorum</name>
    <dbReference type="NCBI Taxonomy" id="178901"/>
    <lineage>
        <taxon>Bacteria</taxon>
        <taxon>Pseudomonadati</taxon>
        <taxon>Pseudomonadota</taxon>
        <taxon>Alphaproteobacteria</taxon>
        <taxon>Acetobacterales</taxon>
        <taxon>Acetobacteraceae</taxon>
        <taxon>Acetobacter</taxon>
    </lineage>
</organism>
<keyword evidence="5 7" id="KW-1133">Transmembrane helix</keyword>
<dbReference type="PATRIC" id="fig|178901.15.peg.552"/>
<dbReference type="Pfam" id="PF01311">
    <property type="entry name" value="Bac_export_1"/>
    <property type="match status" value="1"/>
</dbReference>
<feature type="transmembrane region" description="Helical" evidence="7">
    <location>
        <begin position="43"/>
        <end position="64"/>
    </location>
</feature>
<dbReference type="PANTHER" id="PTHR30065:SF8">
    <property type="entry name" value="FLAGELLAR BIOSYNTHETIC PROTEIN FLIR"/>
    <property type="match status" value="1"/>
</dbReference>
<dbReference type="EMBL" id="LHZZ01000291">
    <property type="protein sequence ID" value="KXV79445.1"/>
    <property type="molecule type" value="Genomic_DNA"/>
</dbReference>
<keyword evidence="8" id="KW-0282">Flagellum</keyword>
<proteinExistence type="inferred from homology"/>
<sequence>MSDFPFSITDLPTLAATFLIVMCRVSALVMVAPGLGETTSPMLVRGGIALCLSVTLLPVVQPFIQPITSGVLNSPPFILAVIAGELLCGGFIGWLARLVALTFVIAMQMVAVFTGLASVLQPDAELGASSTALSHMAMMFIPVVFLSTGLYLLPLTAITGSYTLFPPGHMPMIGDMAKSVIQTSSHIFMLALQLAAPFVLIGTLWPAMLGVLNRLLPSIQVYSIAMPAQILGGVLLLAMLIQVMAGVWQERSQDMLAYMPGITNSRPQP</sequence>
<protein>
    <submittedName>
        <fullName evidence="8">Flagellar biosynthesis protein FliR</fullName>
    </submittedName>
</protein>
<feature type="transmembrane region" description="Helical" evidence="7">
    <location>
        <begin position="140"/>
        <end position="165"/>
    </location>
</feature>
<accession>A0A149VGX2</accession>
<feature type="transmembrane region" description="Helical" evidence="7">
    <location>
        <begin position="228"/>
        <end position="248"/>
    </location>
</feature>
<dbReference type="PANTHER" id="PTHR30065">
    <property type="entry name" value="FLAGELLAR BIOSYNTHETIC PROTEIN FLIR"/>
    <property type="match status" value="1"/>
</dbReference>
<gene>
    <name evidence="8" type="ORF">AD953_02170</name>
</gene>
<dbReference type="RefSeq" id="WP_061490225.1">
    <property type="nucleotide sequence ID" value="NZ_LHZZ01000291.1"/>
</dbReference>
<feature type="transmembrane region" description="Helical" evidence="7">
    <location>
        <begin position="103"/>
        <end position="120"/>
    </location>
</feature>
<keyword evidence="8" id="KW-0969">Cilium</keyword>
<dbReference type="AlphaFoldDB" id="A0A149VGX2"/>
<feature type="transmembrane region" description="Helical" evidence="7">
    <location>
        <begin position="76"/>
        <end position="96"/>
    </location>
</feature>
<name>A0A149VGX2_9PROT</name>
<dbReference type="GO" id="GO:0006605">
    <property type="term" value="P:protein targeting"/>
    <property type="evidence" value="ECO:0007669"/>
    <property type="project" value="InterPro"/>
</dbReference>
<comment type="caution">
    <text evidence="8">The sequence shown here is derived from an EMBL/GenBank/DDBJ whole genome shotgun (WGS) entry which is preliminary data.</text>
</comment>
<evidence type="ECO:0000256" key="3">
    <source>
        <dbReference type="ARBA" id="ARBA00022475"/>
    </source>
</evidence>
<feature type="transmembrane region" description="Helical" evidence="7">
    <location>
        <begin position="186"/>
        <end position="208"/>
    </location>
</feature>
<evidence type="ECO:0000256" key="7">
    <source>
        <dbReference type="SAM" id="Phobius"/>
    </source>
</evidence>
<comment type="similarity">
    <text evidence="2">Belongs to the FliR/MopE/SpaR family.</text>
</comment>
<evidence type="ECO:0000256" key="2">
    <source>
        <dbReference type="ARBA" id="ARBA00009772"/>
    </source>
</evidence>
<keyword evidence="6 7" id="KW-0472">Membrane</keyword>
<evidence type="ECO:0000256" key="5">
    <source>
        <dbReference type="ARBA" id="ARBA00022989"/>
    </source>
</evidence>
<comment type="subcellular location">
    <subcellularLocation>
        <location evidence="1">Cell membrane</location>
        <topology evidence="1">Multi-pass membrane protein</topology>
    </subcellularLocation>
</comment>
<evidence type="ECO:0000313" key="9">
    <source>
        <dbReference type="Proteomes" id="UP000075538"/>
    </source>
</evidence>
<keyword evidence="4 7" id="KW-0812">Transmembrane</keyword>
<dbReference type="GO" id="GO:0005886">
    <property type="term" value="C:plasma membrane"/>
    <property type="evidence" value="ECO:0007669"/>
    <property type="project" value="UniProtKB-SubCell"/>
</dbReference>
<keyword evidence="8" id="KW-0966">Cell projection</keyword>
<keyword evidence="3" id="KW-1003">Cell membrane</keyword>
<evidence type="ECO:0000313" key="8">
    <source>
        <dbReference type="EMBL" id="KXV79445.1"/>
    </source>
</evidence>
<dbReference type="InterPro" id="IPR002010">
    <property type="entry name" value="T3SS_IM_R"/>
</dbReference>
<evidence type="ECO:0000256" key="4">
    <source>
        <dbReference type="ARBA" id="ARBA00022692"/>
    </source>
</evidence>